<protein>
    <submittedName>
        <fullName evidence="1">Uncharacterized protein</fullName>
    </submittedName>
</protein>
<dbReference type="GeneID" id="60422791"/>
<organism evidence="1 2">
    <name type="scientific">Candidatus Nitrosocosmicus oleophilus</name>
    <dbReference type="NCBI Taxonomy" id="1353260"/>
    <lineage>
        <taxon>Archaea</taxon>
        <taxon>Nitrososphaerota</taxon>
        <taxon>Nitrososphaeria</taxon>
        <taxon>Nitrososphaerales</taxon>
        <taxon>Nitrososphaeraceae</taxon>
        <taxon>Candidatus Nitrosocosmicus</taxon>
    </lineage>
</organism>
<accession>A0A654M048</accession>
<proteinExistence type="predicted"/>
<gene>
    <name evidence="1" type="ORF">NMY3_02909</name>
</gene>
<sequence>MLGSEIKIQIEAKICGCYTKHKNISYHFAESDNTTYFEKTEIILAQIQACEILLKDTKDDTVASVIQSEIVDLTLVLAGTMNNKNSKLAYCTSYRCKNKAIIICSVCFDFYSCGYKHAYLHNHPMDEFKVLA</sequence>
<dbReference type="RefSeq" id="WP_196816238.1">
    <property type="nucleotide sequence ID" value="NZ_CP012850.1"/>
</dbReference>
<dbReference type="AlphaFoldDB" id="A0A654M048"/>
<evidence type="ECO:0000313" key="2">
    <source>
        <dbReference type="Proteomes" id="UP000058925"/>
    </source>
</evidence>
<dbReference type="Proteomes" id="UP000058925">
    <property type="component" value="Chromosome"/>
</dbReference>
<dbReference type="KEGG" id="taa:NMY3_02909"/>
<dbReference type="EMBL" id="CP012850">
    <property type="protein sequence ID" value="ALI37098.1"/>
    <property type="molecule type" value="Genomic_DNA"/>
</dbReference>
<reference evidence="2" key="1">
    <citation type="submission" date="2015-10" db="EMBL/GenBank/DDBJ databases">
        <title>Niche specialization of a soil ammonia-oxidizing archaeon, Candidatus Nitrosocosmicus oleophilus.</title>
        <authorList>
            <person name="Jung M.-Y."/>
            <person name="Rhee S.-K."/>
        </authorList>
    </citation>
    <scope>NUCLEOTIDE SEQUENCE [LARGE SCALE GENOMIC DNA]</scope>
    <source>
        <strain evidence="2">MY3</strain>
    </source>
</reference>
<keyword evidence="2" id="KW-1185">Reference proteome</keyword>
<evidence type="ECO:0000313" key="1">
    <source>
        <dbReference type="EMBL" id="ALI37098.1"/>
    </source>
</evidence>
<name>A0A654M048_9ARCH</name>